<accession>A0ABT9A379</accession>
<gene>
    <name evidence="1" type="ORF">Q5H94_13985</name>
</gene>
<name>A0ABT9A379_9SPHN</name>
<reference evidence="1" key="1">
    <citation type="submission" date="2023-07" db="EMBL/GenBank/DDBJ databases">
        <authorList>
            <person name="Kim M.K."/>
        </authorList>
    </citation>
    <scope>NUCLEOTIDE SEQUENCE</scope>
    <source>
        <strain evidence="1">CA1-15</strain>
    </source>
</reference>
<proteinExistence type="predicted"/>
<comment type="caution">
    <text evidence="1">The sequence shown here is derived from an EMBL/GenBank/DDBJ whole genome shotgun (WGS) entry which is preliminary data.</text>
</comment>
<dbReference type="EMBL" id="JAUQSZ010000009">
    <property type="protein sequence ID" value="MDO7843441.1"/>
    <property type="molecule type" value="Genomic_DNA"/>
</dbReference>
<dbReference type="RefSeq" id="WP_304561893.1">
    <property type="nucleotide sequence ID" value="NZ_JAUQSZ010000009.1"/>
</dbReference>
<evidence type="ECO:0000313" key="2">
    <source>
        <dbReference type="Proteomes" id="UP001176468"/>
    </source>
</evidence>
<sequence length="60" mass="6355">MPEPSHIANARALEQLAGDLHNLAADVLEPSRCVARSDALTAEGERIAGAVRAVFRGFGR</sequence>
<protein>
    <submittedName>
        <fullName evidence="1">Uncharacterized protein</fullName>
    </submittedName>
</protein>
<keyword evidence="2" id="KW-1185">Reference proteome</keyword>
<dbReference type="Proteomes" id="UP001176468">
    <property type="component" value="Unassembled WGS sequence"/>
</dbReference>
<evidence type="ECO:0000313" key="1">
    <source>
        <dbReference type="EMBL" id="MDO7843441.1"/>
    </source>
</evidence>
<organism evidence="1 2">
    <name type="scientific">Sphingomonas immobilis</name>
    <dbReference type="NCBI Taxonomy" id="3063997"/>
    <lineage>
        <taxon>Bacteria</taxon>
        <taxon>Pseudomonadati</taxon>
        <taxon>Pseudomonadota</taxon>
        <taxon>Alphaproteobacteria</taxon>
        <taxon>Sphingomonadales</taxon>
        <taxon>Sphingomonadaceae</taxon>
        <taxon>Sphingomonas</taxon>
    </lineage>
</organism>